<dbReference type="SUPFAM" id="SSF53300">
    <property type="entry name" value="vWA-like"/>
    <property type="match status" value="1"/>
</dbReference>
<dbReference type="GO" id="GO:0004842">
    <property type="term" value="F:ubiquitin-protein transferase activity"/>
    <property type="evidence" value="ECO:0007669"/>
    <property type="project" value="TreeGrafter"/>
</dbReference>
<dbReference type="Proteomes" id="UP000050640">
    <property type="component" value="Unplaced"/>
</dbReference>
<sequence>MLGTLLFAVTCIYYKQSRSKRSHSSSDTKKQSTRNDKQPKLSESNDSNETAIRSNTKTSEKLIVSSSSPPLSLHDGIDDDDGDDNCYYAPGKKVFRMMDKPLKKKQQKSIDGVNIHIPKAFKPMLRVPKLIENRHRLSQTGSEVSSTSLLRKLLESGGERFHRTTQRTGSMLKKRFTNTVAIMEAKKTKLTNVESLNSSALTVPPEIGPVELGKDEMEFIDAEGDNPDCCRNRCTMKRGFRDGNDNMGVEPKRGFFQKFFRPTSSRSLNGGEGTSAESEGRPLLHDDDGYAVIDRRQDEFSSTRSSRDASLALDEATHDLLRLSSQPTVWYSSSSRPQHASDRISKSASTTSINKIIRTKNGEMMKLSNAFSWDTDRLTDLGPNDTSVYVDEEGRRHQTVTVYTNERRQGPPIVRTTVEGRLRMEKVVGADLMSVEHCTCSAWTIRDTVTHYKVKTTLGNRTLIMEESMNDENRERDFKMSLYEDGQLKTTDVADFRIPTNMDKAKYLSLLSQRLLHDMETLNQQEEQKTITRVEVEMIEDVTKILKTYIIGERNDLLQDFPIDQATVDATDEFSHSTYGREMLAPSHDFSEKEYIDVLEKEEVIKRPSPDLEFLFEGRHYEDHSEIRPRQRTDGSEATTTSESITQRYVPSCGICINVECTLKRMEDHSLNEVNVAVPNVFSAVLSLIRERITTQLPSLVSYGMEQYGKQYSGETTIRRLHRFESESFDEVQKTQKEPSFLFAKPQIIEPVKIPVLNITELDLRRLADTSAILANFAVPRTDQNQLDIERRYEFREAKGGNYGIQQKGQHFEGQMVLKKKRRFSLESESISEEEDICGPTYLNLTKQEARGEFEVAMIISNDQRSSPKYFQESQPIEVINLIAQISTDGKKEEIVATLATRISCKEVYMAQEMSTVISNAMITIQKAVRLDDIFQQHTRSWSDIKVERIAAKFSGTIEEQAEVFLNIASFKVACQEAYCTRAIPNLLRISYTGESFYSEDETVVIYMQNKLTTAVMLSCDSVRQVSRLSDKHILKTKATTEEATMIMMSIGHTGKYSSELMAESIVKDVLMQKMDLTLRASFESERVSNVSLNRGSKILAASARLSERVKQKEQMTITEFGDEREQVAILLQRAGIMHGQVQREWPEAVTGRSRTACITTCTTSTITITKTFNIFEILTDPFATITNTDFLSTDLTEINTTTKHFHLSNFKTILPARCTAQKIFPLINVSTVLMDLPTNYTQQISDDSEGNSVRITHELCNIDEIKKQINEEEDSLQMLIETAKNDDNEGQLEEMFDTFRVARDTYMHETSIVMKSQRSRIRPLNDLSDKAKGLALHTTVPCMQSDSELLFPSHESSKQTSANVDSTKKLPKTTDIPIIRTDETKAEGGNDTREIFSQRKHQIRKERIVPIKKISAKNSSNINSRKERFIDSREQWITELDNSVRYLGNNSLQSFGDTDSYRRTDHPFGSTEYINNNRIREEIFEESNFYLHNSSCNVNQWQKSMSPGNNIHEASSPRWNSADISREQQAEHGQRSERVNLQEFFCDAQQEQQQLHTFPRVKQKDMKRKLCNARSETRVAMLHAGFDLDTTLLATPEIEAEFTFAKDRSITTSEYFSDERSWSATTESNYKEREIHIEGISKSTGDLFDTLLDGNVEAFDEMSHISDSAYNHMKHSETERNHFMNNESSLYDAEKVNFQMTRCLTDSLESSALKEFHVVTEDEFSSVPETCKYNVTIRKSEQCEASSVAFSTGYHNLIQPEGTAKGASKALFVRQKEETDLKIDESTEKHHDFTSFWGATVRHVQAHIPSLGVKYQNEIFQQTTNSTKDTMETIDHTKVKPIHDKNVIAVDSETGKVQIYKQEARYNISKINYYQTVPQVLSSSLKIAAKVSVAEQEINQTDGMTTFDKATKSTKQASSETSPMSPDFVTTLQISAMTSGKTGEWISFEERNDQFDAALYFPPPKPMKKLSSETTAITEKAASSTEDGMSTVTKTSETKILQQQKETVKELKQLKQDTEAGFEAVERQMTTVSTFQDSEFLEEIKQLSRETQVLTEVEQQLRSYENEEVRKLTEAFTQQVHEKRQLIITDELVKSELSAQASMRESEGALSMHQQKSAEWEFEESAKTEIGDQFYQIERRDVNTKASSAIQEGRNLQTAMDSTVNILDLSHLEVEMEKAPIIEDVIIESKLINRHQIAISTDTAEQAKMIQNTDLRFISDGLVNIDQTIEVTNLEATCENFAAVKFFEEYREKACVRCLEAGHEEKTLAAGWRKVLRKASAEKVIPIKQTQSEKPSTTAIKEQNIEFSKMIKKMEPSNATEVKRSLKEVDTIDKQLIIASKTQEHSLVKKSSNEGYTILLPDVEITQTQAHIIEYGTVQITTTGSFAKLEQEKIAEKAEAQIPSSVKLESHFNTQFVAAESSSLEIQLECNSDAQMDEARSIVQKPIAKFTMNLKATREEVAGGMSAFKTQAEHISNVAHVLPDEICEAISSRIDEFGSERQQYIADWEMVQNALSADMCVAIAEFGDITCSVDAVKQENVQVIEQIEQPEFFEFTDTAISLKLHASEISDWEIVEGSAEAVFQQSNEAVAGEAITISTGYSEKLIGVFQEYAPTSTEAVAHFARILMKKTENYETKISNSISRHWEECVNLEACRECIANLEQLLINVEPSEMVQRTWWEMNHKRIVIGLIASSELHETCVIMFDKQSQCQSQEIALKNIDRQWIISEQYVVQNEVTKLLDTTWSTIVNDFDTAINIREPNHEQVTFKITASEEVYLESKNMLCMKPSHENASTHFRTITAVSGGERQFKIESKMNESILAREHEELFTESVQKAVLHAENVTESIAETSEAQSDAGILLMRRSAKRISEAASHIVGVVLTLSQQLKTQHAQETSREASVEFFIPASNLEIEDNIRQSAVNRDIVSLETKCAKATTLQETVELTKSRKVLAETESILKGVHTDAVREKLKEADSKGFEILSQWTTVDRDLEAEVRLLHTRNIVSKFSTVASSEEETSIAEMWVAEECNMETLTTRNVTASECCQRSFQIEFDEMRVRLENFEKEGNSEILWWDKNHDTLCVSMHESVLEKLCAVINLHRVSNVLPKQTANEYVWRDQPFLVAIPLYIKCEDMETDYTAVDICLVQEVAQEYLETVRISANWMESEVFECEEAGDERLHAVVELQGKRLVSLYVEVKWPEARKDDGIIVDVEEYTEDQATLYAQITSEQIASAEFNTTVVISQDCEPQVLITNATKEETVNGYDEFRIMPEEKTISYAMIIGNKGECLSIWLQETKQNFITVGFQYSEQTQAHEMEGNFVDKRFGGNYQLATKAAQVEDRNVTMAMLRRIENEAISEVLKENVCNFASLEVLASTSKVASIDLNWEKRPETASALTQHPCSCKAKPIKSRFLEIGEILHTVYAQFKIKEASWKIPVIWNVPNYGGHLTLNTESAEETILDREIEYHKNESFEIAIKTLHQVIRMTVPVLSAQHITEVTKEIGMDLVRQSTMGQAYLLLKQPNRGVSIEVKLIETTDIRQSSYLQLAREVESIEMEKIIKKARFGGKLNLTTSASEKCELNAIRELTSSIIRIAHCSQLIVSKNWNRGTYCEVNATESESADIHINLRNPESTNDVNWTACQKLLIRNTLTIQESEATMLTINLNYSKQKAKEISEKTVWLARNGEPCILTTSATTDEQKMIQWILEKRRDTFLSTSTRITVKNIAQVLPLNIIQSEFVEIAVYPNLQHITEMMEICKILVTPNRGYDVYWKLHETCEENECSNYQFRQENVIEQVEAIRHQSYYGGHLILNTSAMKECMIDVAIQLESKLPTKAEIHFSTNISNKSIPVVLSTKSTFSIESNEVVTLARKPGAKEVGIIRKIANMDATQIVVAEMNLEAESVIVKYEHKEEHAEILKIVFIAFYGGHQKLETLAANEIITDIFEEFLSKHVMFAEARWHQVVANVESPCKLSTQSSRFEESNEEYHFQNKRISENEIALTLCAANYEFGKFDTIESINEIESINTHWQRDERHEGVRFCICDKNFGGSLLLSTQSAQESSIIFTAALTASRSSLERVLFTILTAHHSTEQPMLATSSTTEKSAEFNCHLNHPSTYQQSEITIHTANQLKAMNVQLTESTIISETTNIQYQQPNAVVDAFSEVFPEARFGGSLILNTFAAKETSINFQSLHSPQGPKQLEVQILFIEKNRASKMYHVLATTEQIVAANVQLQKPSNFSGVEIMKRASRRGNDQYFTFTEPSEINQFNNFLWKNPAEPNAGQVAILKEMRYGGHLELSTKCATERATTITHTLMQTCAELNSTISRKTANRGESVKIFCSASQENYVTVSLELQSKKMTQFDVSTSRKASNREVPQKLNTNESSELTLTTNVTLQKSLDYESAQTLWKAKNQGGVLELQCVASSESYAELYNSLESRLSQKQHAGAMLIISEVRYGERIAINLMATEETIFNLEISLEKQGMESKQSFTSKAINVALPEILETAASEESTIEIEKMEVWRRLSEVHVESALKLDRQCLPVSLQTDSAEETFIRHESEMRVDVQRINGTTEIKKSASIMEREALTCTEALNVTLRHRTVDEEEEEKVEKRVSFAAEVTEKTMSMDMSVTVEQRETPVIVKKPMKKEQHGRRPTLRQNEAPNFIPVRRNSLLAAMELGDAHNIPHYKTLEDVIKGIKKAGLEYSNLIFGIDYTKSNKYQGERTFDGRNLHALSSDELNPYQQVIDIVGKTLSSFDADGVIPTYGFGDEESSEHGIFNLNDRNDLNAECNGFEEVLRIYTDKTPSIRMSGPTNFVPLIEQAVSIVREKHSYHILVIVADGQVTNEKINQKAIAAASRYPLSIIMVGVGDGPWNMMTRFDETLPKRMFDNFHFVDFHKVMFNAPNQEASFALNALMEIPDQYKAIKELGLLKHSRRG</sequence>
<evidence type="ECO:0000259" key="3">
    <source>
        <dbReference type="SMART" id="SM00327"/>
    </source>
</evidence>
<dbReference type="InterPro" id="IPR002035">
    <property type="entry name" value="VWF_A"/>
</dbReference>
<dbReference type="GO" id="GO:0005634">
    <property type="term" value="C:nucleus"/>
    <property type="evidence" value="ECO:0007669"/>
    <property type="project" value="TreeGrafter"/>
</dbReference>
<dbReference type="GO" id="GO:0016567">
    <property type="term" value="P:protein ubiquitination"/>
    <property type="evidence" value="ECO:0007669"/>
    <property type="project" value="TreeGrafter"/>
</dbReference>
<feature type="coiled-coil region" evidence="1">
    <location>
        <begin position="2002"/>
        <end position="2075"/>
    </location>
</feature>
<feature type="compositionally biased region" description="Polar residues" evidence="2">
    <location>
        <begin position="41"/>
        <end position="57"/>
    </location>
</feature>
<name>A0A0R3RT99_9BILA</name>
<dbReference type="PANTHER" id="PTHR45751:SF11">
    <property type="entry name" value="COPINE FAMILY PROTEIN 2"/>
    <property type="match status" value="1"/>
</dbReference>
<feature type="region of interest" description="Disordered" evidence="2">
    <location>
        <begin position="261"/>
        <end position="286"/>
    </location>
</feature>
<organism evidence="4 5">
    <name type="scientific">Elaeophora elaphi</name>
    <dbReference type="NCBI Taxonomy" id="1147741"/>
    <lineage>
        <taxon>Eukaryota</taxon>
        <taxon>Metazoa</taxon>
        <taxon>Ecdysozoa</taxon>
        <taxon>Nematoda</taxon>
        <taxon>Chromadorea</taxon>
        <taxon>Rhabditida</taxon>
        <taxon>Spirurina</taxon>
        <taxon>Spiruromorpha</taxon>
        <taxon>Filarioidea</taxon>
        <taxon>Onchocercidae</taxon>
        <taxon>Elaeophora</taxon>
    </lineage>
</organism>
<protein>
    <submittedName>
        <fullName evidence="5">VWFA domain-containing protein</fullName>
    </submittedName>
</protein>
<feature type="region of interest" description="Disordered" evidence="2">
    <location>
        <begin position="18"/>
        <end position="84"/>
    </location>
</feature>
<dbReference type="Pfam" id="PF07002">
    <property type="entry name" value="Copine"/>
    <property type="match status" value="1"/>
</dbReference>
<feature type="compositionally biased region" description="Basic and acidic residues" evidence="2">
    <location>
        <begin position="24"/>
        <end position="40"/>
    </location>
</feature>
<reference evidence="5" key="1">
    <citation type="submission" date="2016-04" db="UniProtKB">
        <authorList>
            <consortium name="WormBaseParasite"/>
        </authorList>
    </citation>
    <scope>IDENTIFICATION</scope>
</reference>
<dbReference type="WBParaSite" id="EEL_0000517501-mRNA-1">
    <property type="protein sequence ID" value="EEL_0000517501-mRNA-1"/>
    <property type="gene ID" value="EEL_0000517501"/>
</dbReference>
<keyword evidence="4" id="KW-1185">Reference proteome</keyword>
<keyword evidence="1" id="KW-0175">Coiled coil</keyword>
<dbReference type="PANTHER" id="PTHR45751">
    <property type="entry name" value="COPINE FAMILY PROTEIN 1"/>
    <property type="match status" value="1"/>
</dbReference>
<dbReference type="InterPro" id="IPR010734">
    <property type="entry name" value="Copine_C"/>
</dbReference>
<dbReference type="InterPro" id="IPR052079">
    <property type="entry name" value="E3_ligase/Copine_domain"/>
</dbReference>
<proteinExistence type="predicted"/>
<dbReference type="SMART" id="SM00327">
    <property type="entry name" value="VWA"/>
    <property type="match status" value="1"/>
</dbReference>
<feature type="domain" description="VWFA" evidence="3">
    <location>
        <begin position="4700"/>
        <end position="4893"/>
    </location>
</feature>
<dbReference type="STRING" id="1147741.A0A0R3RT99"/>
<feature type="compositionally biased region" description="Polar residues" evidence="2">
    <location>
        <begin position="1503"/>
        <end position="1524"/>
    </location>
</feature>
<evidence type="ECO:0000313" key="4">
    <source>
        <dbReference type="Proteomes" id="UP000050640"/>
    </source>
</evidence>
<dbReference type="InterPro" id="IPR036465">
    <property type="entry name" value="vWFA_dom_sf"/>
</dbReference>
<feature type="region of interest" description="Disordered" evidence="2">
    <location>
        <begin position="1503"/>
        <end position="1537"/>
    </location>
</feature>
<feature type="compositionally biased region" description="Basic and acidic residues" evidence="2">
    <location>
        <begin position="623"/>
        <end position="635"/>
    </location>
</feature>
<feature type="compositionally biased region" description="Basic and acidic residues" evidence="2">
    <location>
        <begin position="1525"/>
        <end position="1537"/>
    </location>
</feature>
<feature type="region of interest" description="Disordered" evidence="2">
    <location>
        <begin position="330"/>
        <end position="349"/>
    </location>
</feature>
<accession>A0A0R3RT99</accession>
<evidence type="ECO:0000313" key="5">
    <source>
        <dbReference type="WBParaSite" id="EEL_0000517501-mRNA-1"/>
    </source>
</evidence>
<evidence type="ECO:0000256" key="1">
    <source>
        <dbReference type="SAM" id="Coils"/>
    </source>
</evidence>
<evidence type="ECO:0000256" key="2">
    <source>
        <dbReference type="SAM" id="MobiDB-lite"/>
    </source>
</evidence>
<feature type="region of interest" description="Disordered" evidence="2">
    <location>
        <begin position="623"/>
        <end position="643"/>
    </location>
</feature>